<dbReference type="Proteomes" id="UP001597237">
    <property type="component" value="Unassembled WGS sequence"/>
</dbReference>
<keyword evidence="2" id="KW-1185">Reference proteome</keyword>
<comment type="caution">
    <text evidence="1">The sequence shown here is derived from an EMBL/GenBank/DDBJ whole genome shotgun (WGS) entry which is preliminary data.</text>
</comment>
<reference evidence="2" key="1">
    <citation type="journal article" date="2019" name="Int. J. Syst. Evol. Microbiol.">
        <title>The Global Catalogue of Microorganisms (GCM) 10K type strain sequencing project: providing services to taxonomists for standard genome sequencing and annotation.</title>
        <authorList>
            <consortium name="The Broad Institute Genomics Platform"/>
            <consortium name="The Broad Institute Genome Sequencing Center for Infectious Disease"/>
            <person name="Wu L."/>
            <person name="Ma J."/>
        </authorList>
    </citation>
    <scope>NUCLEOTIDE SEQUENCE [LARGE SCALE GENOMIC DNA]</scope>
    <source>
        <strain evidence="2">DFY28</strain>
    </source>
</reference>
<dbReference type="EMBL" id="JBHUEY010000012">
    <property type="protein sequence ID" value="MFD1785640.1"/>
    <property type="molecule type" value="Genomic_DNA"/>
</dbReference>
<accession>A0ABW4N6C6</accession>
<gene>
    <name evidence="1" type="ORF">ACFSC0_19755</name>
</gene>
<dbReference type="Pfam" id="PF12686">
    <property type="entry name" value="DUF3800"/>
    <property type="match status" value="1"/>
</dbReference>
<protein>
    <submittedName>
        <fullName evidence="1">DUF3800 domain-containing protein</fullName>
    </submittedName>
</protein>
<dbReference type="RefSeq" id="WP_377281677.1">
    <property type="nucleotide sequence ID" value="NZ_JBHRSI010000004.1"/>
</dbReference>
<proteinExistence type="predicted"/>
<evidence type="ECO:0000313" key="1">
    <source>
        <dbReference type="EMBL" id="MFD1785640.1"/>
    </source>
</evidence>
<organism evidence="1 2">
    <name type="scientific">Phenylobacterium terrae</name>
    <dbReference type="NCBI Taxonomy" id="2665495"/>
    <lineage>
        <taxon>Bacteria</taxon>
        <taxon>Pseudomonadati</taxon>
        <taxon>Pseudomonadota</taxon>
        <taxon>Alphaproteobacteria</taxon>
        <taxon>Caulobacterales</taxon>
        <taxon>Caulobacteraceae</taxon>
        <taxon>Phenylobacterium</taxon>
    </lineage>
</organism>
<name>A0ABW4N6C6_9CAUL</name>
<sequence length="298" mass="34440">MLIAFIDDSIGRQSDQRLFLAGYLTRDDIWAAFTLEWQAQLARAPAIEQFHMVEAQGLRGPFQGWSVEARDAKVMSLARLIARYPLFSFQFSVSMTEHKQYFGDSVPYGLSKPYNVCAQALASGLARCLYQQGFREPIEFVFDTQEGADIDLTVLWPWIRRSSPGPWRELLGTPRFADDRHALPLQAADMLVWHIRRMHDGTDQPGALPAANLVHGEVHLEAHIDRARLGHLGRKIRKVPGVSMLRRKADWLQTRKSIDQHQRLGLGPPRMGPRAAYAMAWLRYWLPRWFRRRTQRRR</sequence>
<dbReference type="InterPro" id="IPR024524">
    <property type="entry name" value="DUF3800"/>
</dbReference>
<evidence type="ECO:0000313" key="2">
    <source>
        <dbReference type="Proteomes" id="UP001597237"/>
    </source>
</evidence>